<reference evidence="3" key="1">
    <citation type="submission" date="2016-11" db="EMBL/GenBank/DDBJ databases">
        <authorList>
            <person name="Varghese N."/>
            <person name="Submissions S."/>
        </authorList>
    </citation>
    <scope>NUCLEOTIDE SEQUENCE [LARGE SCALE GENOMIC DNA]</scope>
    <source>
        <strain evidence="3">DSM 12906</strain>
    </source>
</reference>
<dbReference type="OrthoDB" id="9801098at2"/>
<dbReference type="Proteomes" id="UP000184512">
    <property type="component" value="Unassembled WGS sequence"/>
</dbReference>
<keyword evidence="1" id="KW-0378">Hydrolase</keyword>
<dbReference type="FunFam" id="3.40.50.450:FF:000011">
    <property type="entry name" value="TIGR00730 family Rossman fold protein"/>
    <property type="match status" value="1"/>
</dbReference>
<protein>
    <recommendedName>
        <fullName evidence="1">Cytokinin riboside 5'-monophosphate phosphoribohydrolase</fullName>
        <ecNumber evidence="1">3.2.2.n1</ecNumber>
    </recommendedName>
</protein>
<dbReference type="PANTHER" id="PTHR43393:SF2">
    <property type="entry name" value="CYTOKININ RIBOSIDE 5'-MONOPHOSPHATE PHOSPHORIBOHYDROLASE"/>
    <property type="match status" value="1"/>
</dbReference>
<dbReference type="PANTHER" id="PTHR43393">
    <property type="entry name" value="CYTOKININ RIBOSIDE 5'-MONOPHOSPHATE PHOSPHORIBOHYDROLASE"/>
    <property type="match status" value="1"/>
</dbReference>
<dbReference type="STRING" id="1123357.SAMN02745244_01309"/>
<dbReference type="NCBIfam" id="TIGR00730">
    <property type="entry name" value="Rossman fold protein, TIGR00730 family"/>
    <property type="match status" value="1"/>
</dbReference>
<dbReference type="Gene3D" id="3.40.50.450">
    <property type="match status" value="1"/>
</dbReference>
<accession>A0A1M6EYY6</accession>
<gene>
    <name evidence="2" type="ORF">SAMN02745244_01309</name>
</gene>
<dbReference type="EC" id="3.2.2.n1" evidence="1"/>
<dbReference type="Pfam" id="PF03641">
    <property type="entry name" value="Lysine_decarbox"/>
    <property type="match status" value="1"/>
</dbReference>
<keyword evidence="3" id="KW-1185">Reference proteome</keyword>
<dbReference type="GO" id="GO:0005829">
    <property type="term" value="C:cytosol"/>
    <property type="evidence" value="ECO:0007669"/>
    <property type="project" value="TreeGrafter"/>
</dbReference>
<dbReference type="EMBL" id="FQZG01000019">
    <property type="protein sequence ID" value="SHI90601.1"/>
    <property type="molecule type" value="Genomic_DNA"/>
</dbReference>
<proteinExistence type="inferred from homology"/>
<dbReference type="SUPFAM" id="SSF102405">
    <property type="entry name" value="MCP/YpsA-like"/>
    <property type="match status" value="1"/>
</dbReference>
<evidence type="ECO:0000313" key="3">
    <source>
        <dbReference type="Proteomes" id="UP000184512"/>
    </source>
</evidence>
<dbReference type="InterPro" id="IPR031100">
    <property type="entry name" value="LOG_fam"/>
</dbReference>
<dbReference type="GO" id="GO:0102682">
    <property type="term" value="F:cytokinin riboside 5'-monophosphate phosphoribohydrolase activity"/>
    <property type="evidence" value="ECO:0007669"/>
    <property type="project" value="RHEA"/>
</dbReference>
<dbReference type="GO" id="GO:0009691">
    <property type="term" value="P:cytokinin biosynthetic process"/>
    <property type="evidence" value="ECO:0007669"/>
    <property type="project" value="UniProtKB-UniRule"/>
</dbReference>
<dbReference type="InterPro" id="IPR005269">
    <property type="entry name" value="LOG"/>
</dbReference>
<organism evidence="2 3">
    <name type="scientific">Tessaracoccus bendigoensis DSM 12906</name>
    <dbReference type="NCBI Taxonomy" id="1123357"/>
    <lineage>
        <taxon>Bacteria</taxon>
        <taxon>Bacillati</taxon>
        <taxon>Actinomycetota</taxon>
        <taxon>Actinomycetes</taxon>
        <taxon>Propionibacteriales</taxon>
        <taxon>Propionibacteriaceae</taxon>
        <taxon>Tessaracoccus</taxon>
    </lineage>
</organism>
<sequence length="245" mass="26859">MPAPKRTQGSVVLGGREQAQPMADQNLLQRREPDQWSHHDPWRVLRIQAEFVEGFDALHKLSPAVSIFGSARIGREDPMYQAAEQIGRSLGDRGFAVITGGGPGIMEAGNKGAFEVDGCSVGLGIELPHEQGMNDFISIGINFRYFFVRKLMFLKYSQGFITMPGGFGTLDELFEALTLIQTGKVTHFPVVLFGRDYWTGLVDWLRSSTQGSGYVGEADLDLVTITDDIEEAVAAMGIPGQFDTV</sequence>
<dbReference type="AlphaFoldDB" id="A0A1M6EYY6"/>
<dbReference type="RefSeq" id="WP_073186736.1">
    <property type="nucleotide sequence ID" value="NZ_FQZG01000019.1"/>
</dbReference>
<comment type="similarity">
    <text evidence="1">Belongs to the LOG family.</text>
</comment>
<dbReference type="InterPro" id="IPR052341">
    <property type="entry name" value="LOG_family_nucleotidases"/>
</dbReference>
<evidence type="ECO:0000256" key="1">
    <source>
        <dbReference type="RuleBase" id="RU363015"/>
    </source>
</evidence>
<comment type="catalytic activity">
    <reaction evidence="1">
        <text>9-ribosyl-trans-zeatin 5'-phosphate + H2O = trans-zeatin + D-ribose 5-phosphate</text>
        <dbReference type="Rhea" id="RHEA:48564"/>
        <dbReference type="ChEBI" id="CHEBI:15377"/>
        <dbReference type="ChEBI" id="CHEBI:16522"/>
        <dbReference type="ChEBI" id="CHEBI:78346"/>
        <dbReference type="ChEBI" id="CHEBI:87947"/>
        <dbReference type="EC" id="3.2.2.n1"/>
    </reaction>
</comment>
<comment type="catalytic activity">
    <reaction evidence="1">
        <text>N(6)-(dimethylallyl)adenosine 5'-phosphate + H2O = N(6)-dimethylallyladenine + D-ribose 5-phosphate</text>
        <dbReference type="Rhea" id="RHEA:48560"/>
        <dbReference type="ChEBI" id="CHEBI:15377"/>
        <dbReference type="ChEBI" id="CHEBI:17660"/>
        <dbReference type="ChEBI" id="CHEBI:57526"/>
        <dbReference type="ChEBI" id="CHEBI:78346"/>
        <dbReference type="EC" id="3.2.2.n1"/>
    </reaction>
</comment>
<name>A0A1M6EYY6_9ACTN</name>
<evidence type="ECO:0000313" key="2">
    <source>
        <dbReference type="EMBL" id="SHI90601.1"/>
    </source>
</evidence>
<keyword evidence="1" id="KW-0203">Cytokinin biosynthesis</keyword>